<dbReference type="Pfam" id="PF20431">
    <property type="entry name" value="E_motif"/>
    <property type="match status" value="1"/>
</dbReference>
<dbReference type="FunFam" id="1.25.40.10:FF:000073">
    <property type="entry name" value="Pentatricopeptide repeat-containing protein chloroplastic"/>
    <property type="match status" value="1"/>
</dbReference>
<feature type="repeat" description="PPR" evidence="3">
    <location>
        <begin position="126"/>
        <end position="160"/>
    </location>
</feature>
<dbReference type="GO" id="GO:0009451">
    <property type="term" value="P:RNA modification"/>
    <property type="evidence" value="ECO:0007669"/>
    <property type="project" value="InterPro"/>
</dbReference>
<feature type="repeat" description="PPR" evidence="3">
    <location>
        <begin position="227"/>
        <end position="262"/>
    </location>
</feature>
<name>A0AAD8NZ18_TARER</name>
<dbReference type="AlphaFoldDB" id="A0AAD8NZ18"/>
<evidence type="ECO:0000313" key="6">
    <source>
        <dbReference type="Proteomes" id="UP001229421"/>
    </source>
</evidence>
<proteinExistence type="inferred from homology"/>
<evidence type="ECO:0000256" key="1">
    <source>
        <dbReference type="ARBA" id="ARBA00006643"/>
    </source>
</evidence>
<dbReference type="PROSITE" id="PS51375">
    <property type="entry name" value="PPR"/>
    <property type="match status" value="6"/>
</dbReference>
<feature type="repeat" description="PPR" evidence="3">
    <location>
        <begin position="565"/>
        <end position="599"/>
    </location>
</feature>
<dbReference type="FunFam" id="1.25.40.10:FF:002102">
    <property type="entry name" value="Pentatricopeptide repeat-containing protein103"/>
    <property type="match status" value="1"/>
</dbReference>
<dbReference type="FunFam" id="1.25.40.10:FF:000196">
    <property type="entry name" value="Pentatricopeptide repeat-containing protein At4g14850"/>
    <property type="match status" value="1"/>
</dbReference>
<evidence type="ECO:0000256" key="2">
    <source>
        <dbReference type="ARBA" id="ARBA00022737"/>
    </source>
</evidence>
<comment type="caution">
    <text evidence="5">The sequence shown here is derived from an EMBL/GenBank/DDBJ whole genome shotgun (WGS) entry which is preliminary data.</text>
</comment>
<dbReference type="Pfam" id="PF14432">
    <property type="entry name" value="DYW_deaminase"/>
    <property type="match status" value="1"/>
</dbReference>
<evidence type="ECO:0000313" key="5">
    <source>
        <dbReference type="EMBL" id="KAK1433050.1"/>
    </source>
</evidence>
<feature type="repeat" description="PPR" evidence="3">
    <location>
        <begin position="704"/>
        <end position="738"/>
    </location>
</feature>
<keyword evidence="2" id="KW-0677">Repeat</keyword>
<organism evidence="5 6">
    <name type="scientific">Tagetes erecta</name>
    <name type="common">African marigold</name>
    <dbReference type="NCBI Taxonomy" id="13708"/>
    <lineage>
        <taxon>Eukaryota</taxon>
        <taxon>Viridiplantae</taxon>
        <taxon>Streptophyta</taxon>
        <taxon>Embryophyta</taxon>
        <taxon>Tracheophyta</taxon>
        <taxon>Spermatophyta</taxon>
        <taxon>Magnoliopsida</taxon>
        <taxon>eudicotyledons</taxon>
        <taxon>Gunneridae</taxon>
        <taxon>Pentapetalae</taxon>
        <taxon>asterids</taxon>
        <taxon>campanulids</taxon>
        <taxon>Asterales</taxon>
        <taxon>Asteraceae</taxon>
        <taxon>Asteroideae</taxon>
        <taxon>Heliantheae alliance</taxon>
        <taxon>Tageteae</taxon>
        <taxon>Tagetes</taxon>
    </lineage>
</organism>
<reference evidence="5" key="1">
    <citation type="journal article" date="2023" name="bioRxiv">
        <title>Improved chromosome-level genome assembly for marigold (Tagetes erecta).</title>
        <authorList>
            <person name="Jiang F."/>
            <person name="Yuan L."/>
            <person name="Wang S."/>
            <person name="Wang H."/>
            <person name="Xu D."/>
            <person name="Wang A."/>
            <person name="Fan W."/>
        </authorList>
    </citation>
    <scope>NUCLEOTIDE SEQUENCE</scope>
    <source>
        <strain evidence="5">WSJ</strain>
        <tissue evidence="5">Leaf</tissue>
    </source>
</reference>
<protein>
    <recommendedName>
        <fullName evidence="4">DYW domain-containing protein</fullName>
    </recommendedName>
</protein>
<dbReference type="InterPro" id="IPR046848">
    <property type="entry name" value="E_motif"/>
</dbReference>
<feature type="repeat" description="PPR" evidence="3">
    <location>
        <begin position="534"/>
        <end position="564"/>
    </location>
</feature>
<dbReference type="GO" id="GO:0008270">
    <property type="term" value="F:zinc ion binding"/>
    <property type="evidence" value="ECO:0007669"/>
    <property type="project" value="InterPro"/>
</dbReference>
<dbReference type="InterPro" id="IPR011990">
    <property type="entry name" value="TPR-like_helical_dom_sf"/>
</dbReference>
<dbReference type="Proteomes" id="UP001229421">
    <property type="component" value="Unassembled WGS sequence"/>
</dbReference>
<feature type="repeat" description="PPR" evidence="3">
    <location>
        <begin position="329"/>
        <end position="363"/>
    </location>
</feature>
<dbReference type="Pfam" id="PF01535">
    <property type="entry name" value="PPR"/>
    <property type="match status" value="5"/>
</dbReference>
<dbReference type="PANTHER" id="PTHR47926">
    <property type="entry name" value="PENTATRICOPEPTIDE REPEAT-CONTAINING PROTEIN"/>
    <property type="match status" value="1"/>
</dbReference>
<evidence type="ECO:0000259" key="4">
    <source>
        <dbReference type="Pfam" id="PF14432"/>
    </source>
</evidence>
<dbReference type="PANTHER" id="PTHR47926:SF512">
    <property type="entry name" value="REPEAT (PPR) SUPERFAMILY PROTEIN, PUTATIVE-RELATED"/>
    <property type="match status" value="1"/>
</dbReference>
<dbReference type="InterPro" id="IPR046960">
    <property type="entry name" value="PPR_At4g14850-like_plant"/>
</dbReference>
<dbReference type="GO" id="GO:0003723">
    <property type="term" value="F:RNA binding"/>
    <property type="evidence" value="ECO:0007669"/>
    <property type="project" value="InterPro"/>
</dbReference>
<dbReference type="Gene3D" id="1.25.40.10">
    <property type="entry name" value="Tetratricopeptide repeat domain"/>
    <property type="match status" value="6"/>
</dbReference>
<feature type="domain" description="DYW" evidence="4">
    <location>
        <begin position="782"/>
        <end position="872"/>
    </location>
</feature>
<dbReference type="NCBIfam" id="TIGR00756">
    <property type="entry name" value="PPR"/>
    <property type="match status" value="6"/>
</dbReference>
<dbReference type="InterPro" id="IPR032867">
    <property type="entry name" value="DYW_dom"/>
</dbReference>
<accession>A0AAD8NZ18</accession>
<gene>
    <name evidence="5" type="ORF">QVD17_09956</name>
</gene>
<evidence type="ECO:0000256" key="3">
    <source>
        <dbReference type="PROSITE-ProRule" id="PRU00708"/>
    </source>
</evidence>
<keyword evidence="6" id="KW-1185">Reference proteome</keyword>
<dbReference type="EMBL" id="JAUHHV010000002">
    <property type="protein sequence ID" value="KAK1433050.1"/>
    <property type="molecule type" value="Genomic_DNA"/>
</dbReference>
<dbReference type="Pfam" id="PF13041">
    <property type="entry name" value="PPR_2"/>
    <property type="match status" value="4"/>
</dbReference>
<sequence length="873" mass="99057">MAVINLPSIASPLHRPHCLPKTSQSSSLSKTYNSTLFLSLHKPPFSLSNHIKTPHLHSSKPTKHYTNLLHLAVQTQDNELAMAIHASILKLQHNPSYFFNALILAYFKLGLTAHAYKVFDCVENPDVVTYTSIVSWFAKSNREIEALKFWFEMRGVGIEPNEYSFVAILIACGRVLDLELGCQVHCLAVKMGCVDDTYVSNAFMGFYSKCGWLDCAGKVFDEMPERDISSWNTMISGLVKEYEYEKALGLFRELLRTDGIRADRFTLSTVLTACTEHAAIMEARELHAHVLKFDLLNDNSVSNALINFYSKWGSIINVVCLFDSMPVKDVITWTQMISVYMEAGLVEMAEKVFDEMPDRNCVSYNALLQGFCQNGVPFRALCMFCRMVKEGLELDDYSLTIVINACGLYTDENTSKQIHGFVLKCGFGSNDRIESALLDMCSKCGRMVDAEQMFNCKSFTQNSSSIWTSMICGYARNELPYKALDVFFEGQAEQHMVIDEYVSTAVLGICATLGFDRIGEQIHSTSLKLDLLYDIKVGNALIGMYSKCGNMTAAIKVFDNMKRHDIASWNSLMCGYIFHKQGDKALDVWEDMKMKKIYPDSISTLLILSAYAHTTSNMVDECYSFFHSMKTSYNIEPDSNHYASLVSVFGKWGLLEEAENIIKNMPYEPEPFVWRALLDNCRVHMNTVIGNNAAKEILAKKPNDPSTYILVSNLYSASGRWHCSETTREEMREKGFKKRPGQSWVIHDNKVHSFYARDRSHARFKDIYSGLDILVLECLKIGYVPDTSFVLHEVEEHQKRDFLYYHSAKLAVTYGLLMTKGRMPVRVMKNILLCGDCHSFFKYVSVVTKREIHIRDASGFHCFVNGECTCKGK</sequence>
<comment type="similarity">
    <text evidence="1">Belongs to the PPR family. PCMP-H subfamily.</text>
</comment>
<dbReference type="FunFam" id="1.25.40.10:FF:000679">
    <property type="entry name" value="Pentatricopeptide repeat-containing protein At5g03800"/>
    <property type="match status" value="1"/>
</dbReference>
<dbReference type="InterPro" id="IPR002885">
    <property type="entry name" value="PPR_rpt"/>
</dbReference>